<accession>A0A3M6V1N9</accession>
<protein>
    <submittedName>
        <fullName evidence="1">Uncharacterized protein</fullName>
    </submittedName>
</protein>
<keyword evidence="2" id="KW-1185">Reference proteome</keyword>
<name>A0A3M6V1N9_POCDA</name>
<proteinExistence type="predicted"/>
<comment type="caution">
    <text evidence="1">The sequence shown here is derived from an EMBL/GenBank/DDBJ whole genome shotgun (WGS) entry which is preliminary data.</text>
</comment>
<dbReference type="AlphaFoldDB" id="A0A3M6V1N9"/>
<organism evidence="1 2">
    <name type="scientific">Pocillopora damicornis</name>
    <name type="common">Cauliflower coral</name>
    <name type="synonym">Millepora damicornis</name>
    <dbReference type="NCBI Taxonomy" id="46731"/>
    <lineage>
        <taxon>Eukaryota</taxon>
        <taxon>Metazoa</taxon>
        <taxon>Cnidaria</taxon>
        <taxon>Anthozoa</taxon>
        <taxon>Hexacorallia</taxon>
        <taxon>Scleractinia</taxon>
        <taxon>Astrocoeniina</taxon>
        <taxon>Pocilloporidae</taxon>
        <taxon>Pocillopora</taxon>
    </lineage>
</organism>
<evidence type="ECO:0000313" key="2">
    <source>
        <dbReference type="Proteomes" id="UP000275408"/>
    </source>
</evidence>
<dbReference type="Proteomes" id="UP000275408">
    <property type="component" value="Unassembled WGS sequence"/>
</dbReference>
<reference evidence="1 2" key="1">
    <citation type="journal article" date="2018" name="Sci. Rep.">
        <title>Comparative analysis of the Pocillopora damicornis genome highlights role of immune system in coral evolution.</title>
        <authorList>
            <person name="Cunning R."/>
            <person name="Bay R.A."/>
            <person name="Gillette P."/>
            <person name="Baker A.C."/>
            <person name="Traylor-Knowles N."/>
        </authorList>
    </citation>
    <scope>NUCLEOTIDE SEQUENCE [LARGE SCALE GENOMIC DNA]</scope>
    <source>
        <strain evidence="1">RSMAS</strain>
        <tissue evidence="1">Whole animal</tissue>
    </source>
</reference>
<dbReference type="EMBL" id="RCHS01000286">
    <property type="protein sequence ID" value="RMX59719.1"/>
    <property type="molecule type" value="Genomic_DNA"/>
</dbReference>
<sequence length="86" mass="9644">MACDDDRVICVVENSPVFESPGIRKAQGSIEGLGNKANQKISCCQTTIQEFGRWMKGRFLVKGNKDQRIPKKCCHGEESVHCCERN</sequence>
<gene>
    <name evidence="1" type="ORF">pdam_00019025</name>
</gene>
<evidence type="ECO:0000313" key="1">
    <source>
        <dbReference type="EMBL" id="RMX59719.1"/>
    </source>
</evidence>